<evidence type="ECO:0000259" key="6">
    <source>
        <dbReference type="PROSITE" id="PS51635"/>
    </source>
</evidence>
<evidence type="ECO:0000256" key="4">
    <source>
        <dbReference type="PROSITE-ProRule" id="PRU01161"/>
    </source>
</evidence>
<dbReference type="Gene3D" id="3.40.1090.10">
    <property type="entry name" value="Cytosolic phospholipase A2 catalytic domain"/>
    <property type="match status" value="2"/>
</dbReference>
<keyword evidence="3 4" id="KW-0443">Lipid metabolism</keyword>
<dbReference type="InterPro" id="IPR002641">
    <property type="entry name" value="PNPLA_dom"/>
</dbReference>
<dbReference type="SUPFAM" id="SSF52151">
    <property type="entry name" value="FabD/lysophospholipase-like"/>
    <property type="match status" value="1"/>
</dbReference>
<sequence length="792" mass="87276">MEPDRKPLKDIGGRHLNDDQALTGRDSYAIFELISADYLLLLLSRFAAWRPLGRVLSPFWRILSIYWYIGSATHKGLAILRQLLVRLIGHLYAPCTADALRRFGYRLWVVRRWHVAATALMGIGIAHGLAQQLLQMRSPAHRERRRLLRAMRLASTYKEWSEAATCLDELERSMMSGCKLEEARRQELRLYDAGLLEQHRRQLQQVRADGDVHQMMFALRADLLRNLGNMANSRLHKHCPVVPAPITRYIDEVAECLEAIAGHDGPDLKPDEKLAFLRETRHTFGRTALVLSGGGSLGAFHLGTVKALLEHGLLPRVLAGSSVGSIISSLIATRTDEELRHLFDNMGSLDLSFFNNNSPGQLFAHLVTKGSLQDVGVLQHRLKGLIGDLTFQEAYERTGRILNVCVCAADTNEPPRLLNYLTAPHALIWSAVAASSAFPLLFHPAELLARNSKGELVPYMGNMGIASHEEGGQRQRSRRWLDGSLEQDLPMRGLSEMFNVNYFLVSQANPHVVPILYLKSKVNTAVAEVVESEWKHRCSQLQALLPADCFPYKLLTLVSQTWEGDVTVVLPLEHCHIGKAIVNPTRDGLLDAIRAGERQTWAKLAAIQCNCCVEATLDRCLNEAAAAERQRRAEHSALGAALQCQPASARLATLGSLYTRRMMGRIPSWLVLSAASGEPAKPCEGRTPDSAADRSAAPQQASGSAEAADSEADQPEPDHGTPGAGADDPLLGLPCGAPVLMPELPRQSPARPKGLPFGSQEDAEEFWSRLFPVACATQLEGRDIEALDLIAP</sequence>
<comment type="caution">
    <text evidence="4">Lacks conserved residue(s) required for the propagation of feature annotation.</text>
</comment>
<reference evidence="7" key="1">
    <citation type="submission" date="2014-05" db="EMBL/GenBank/DDBJ databases">
        <title>The transcriptome of the halophilic microalga Tetraselmis sp. GSL018 isolated from the Great Salt Lake, Utah.</title>
        <authorList>
            <person name="Jinkerson R.E."/>
            <person name="D'Adamo S."/>
            <person name="Posewitz M.C."/>
        </authorList>
    </citation>
    <scope>NUCLEOTIDE SEQUENCE</scope>
    <source>
        <strain evidence="7">GSL018</strain>
    </source>
</reference>
<dbReference type="EMBL" id="GBEZ01023615">
    <property type="protein sequence ID" value="JAC63284.1"/>
    <property type="molecule type" value="Transcribed_RNA"/>
</dbReference>
<dbReference type="InterPro" id="IPR050301">
    <property type="entry name" value="NTE"/>
</dbReference>
<evidence type="ECO:0000256" key="5">
    <source>
        <dbReference type="SAM" id="MobiDB-lite"/>
    </source>
</evidence>
<name>A0A061QXU0_9CHLO</name>
<dbReference type="PROSITE" id="PS51635">
    <property type="entry name" value="PNPLA"/>
    <property type="match status" value="1"/>
</dbReference>
<evidence type="ECO:0000313" key="7">
    <source>
        <dbReference type="EMBL" id="JAC63284.1"/>
    </source>
</evidence>
<dbReference type="Pfam" id="PF11815">
    <property type="entry name" value="DUF3336"/>
    <property type="match status" value="1"/>
</dbReference>
<feature type="short sequence motif" description="GXGXXG" evidence="4">
    <location>
        <begin position="293"/>
        <end position="298"/>
    </location>
</feature>
<dbReference type="GO" id="GO:0004806">
    <property type="term" value="F:triacylglycerol lipase activity"/>
    <property type="evidence" value="ECO:0007669"/>
    <property type="project" value="InterPro"/>
</dbReference>
<protein>
    <submittedName>
        <fullName evidence="7">TAG lipase / steryl ester hydrolase / phospholipase A2 / LPA acyltransferase</fullName>
    </submittedName>
</protein>
<keyword evidence="7" id="KW-0808">Transferase</keyword>
<dbReference type="InterPro" id="IPR016035">
    <property type="entry name" value="Acyl_Trfase/lysoPLipase"/>
</dbReference>
<keyword evidence="2 4" id="KW-0442">Lipid degradation</keyword>
<dbReference type="PANTHER" id="PTHR14226">
    <property type="entry name" value="NEUROPATHY TARGET ESTERASE/SWISS CHEESE D.MELANOGASTER"/>
    <property type="match status" value="1"/>
</dbReference>
<proteinExistence type="predicted"/>
<feature type="region of interest" description="Disordered" evidence="5">
    <location>
        <begin position="678"/>
        <end position="759"/>
    </location>
</feature>
<evidence type="ECO:0000256" key="3">
    <source>
        <dbReference type="ARBA" id="ARBA00023098"/>
    </source>
</evidence>
<dbReference type="GO" id="GO:0016042">
    <property type="term" value="P:lipid catabolic process"/>
    <property type="evidence" value="ECO:0007669"/>
    <property type="project" value="UniProtKB-UniRule"/>
</dbReference>
<keyword evidence="7" id="KW-0012">Acyltransferase</keyword>
<gene>
    <name evidence="7" type="primary">TGL4</name>
    <name evidence="7" type="ORF">TSPGSL018_21034</name>
</gene>
<dbReference type="InterPro" id="IPR021771">
    <property type="entry name" value="Triacylglycerol_lipase_N"/>
</dbReference>
<feature type="active site" description="Proton acceptor" evidence="4">
    <location>
        <position position="482"/>
    </location>
</feature>
<dbReference type="Pfam" id="PF01734">
    <property type="entry name" value="Patatin"/>
    <property type="match status" value="1"/>
</dbReference>
<feature type="domain" description="PNPLA" evidence="6">
    <location>
        <begin position="289"/>
        <end position="495"/>
    </location>
</feature>
<keyword evidence="1 4" id="KW-0378">Hydrolase</keyword>
<dbReference type="GO" id="GO:0016746">
    <property type="term" value="F:acyltransferase activity"/>
    <property type="evidence" value="ECO:0007669"/>
    <property type="project" value="UniProtKB-KW"/>
</dbReference>
<evidence type="ECO:0000256" key="1">
    <source>
        <dbReference type="ARBA" id="ARBA00022801"/>
    </source>
</evidence>
<accession>A0A061QXU0</accession>
<dbReference type="AlphaFoldDB" id="A0A061QXU0"/>
<organism evidence="7">
    <name type="scientific">Tetraselmis sp. GSL018</name>
    <dbReference type="NCBI Taxonomy" id="582737"/>
    <lineage>
        <taxon>Eukaryota</taxon>
        <taxon>Viridiplantae</taxon>
        <taxon>Chlorophyta</taxon>
        <taxon>core chlorophytes</taxon>
        <taxon>Chlorodendrophyceae</taxon>
        <taxon>Chlorodendrales</taxon>
        <taxon>Chlorodendraceae</taxon>
        <taxon>Tetraselmis</taxon>
    </lineage>
</organism>
<dbReference type="PANTHER" id="PTHR14226:SF10">
    <property type="entry name" value="TRIACYLGLYCEROL LIPASE 4-RELATED"/>
    <property type="match status" value="1"/>
</dbReference>
<evidence type="ECO:0000256" key="2">
    <source>
        <dbReference type="ARBA" id="ARBA00022963"/>
    </source>
</evidence>
<feature type="short sequence motif" description="GXSXG" evidence="4">
    <location>
        <begin position="320"/>
        <end position="324"/>
    </location>
</feature>
<feature type="active site" description="Nucleophile" evidence="4">
    <location>
        <position position="322"/>
    </location>
</feature>